<sequence>MDSGPFSRRSWATQSLRITAKELSLSGRGRHNAIAERFSKYQKAAEESSAEKKKVSISLHLKAAFVNRSERRQKPSHIPTQIALISFSLATSRLNEVF</sequence>
<proteinExistence type="predicted"/>
<dbReference type="KEGG" id="tng:GSTEN00012372G001"/>
<name>Q4SUP1_TETNG</name>
<protein>
    <submittedName>
        <fullName evidence="1">(spotted green pufferfish) hypothetical protein</fullName>
    </submittedName>
</protein>
<dbReference type="AlphaFoldDB" id="Q4SUP1"/>
<dbReference type="EMBL" id="CAAE01013847">
    <property type="protein sequence ID" value="CAF95641.1"/>
    <property type="molecule type" value="Genomic_DNA"/>
</dbReference>
<reference evidence="1" key="2">
    <citation type="submission" date="2004-02" db="EMBL/GenBank/DDBJ databases">
        <authorList>
            <consortium name="Genoscope"/>
            <consortium name="Whitehead Institute Centre for Genome Research"/>
        </authorList>
    </citation>
    <scope>NUCLEOTIDE SEQUENCE</scope>
</reference>
<accession>Q4SUP1</accession>
<dbReference type="OrthoDB" id="6129702at2759"/>
<organism evidence="1">
    <name type="scientific">Tetraodon nigroviridis</name>
    <name type="common">Spotted green pufferfish</name>
    <name type="synonym">Chelonodon nigroviridis</name>
    <dbReference type="NCBI Taxonomy" id="99883"/>
    <lineage>
        <taxon>Eukaryota</taxon>
        <taxon>Metazoa</taxon>
        <taxon>Chordata</taxon>
        <taxon>Craniata</taxon>
        <taxon>Vertebrata</taxon>
        <taxon>Euteleostomi</taxon>
        <taxon>Actinopterygii</taxon>
        <taxon>Neopterygii</taxon>
        <taxon>Teleostei</taxon>
        <taxon>Neoteleostei</taxon>
        <taxon>Acanthomorphata</taxon>
        <taxon>Eupercaria</taxon>
        <taxon>Tetraodontiformes</taxon>
        <taxon>Tetradontoidea</taxon>
        <taxon>Tetraodontidae</taxon>
        <taxon>Tetraodon</taxon>
    </lineage>
</organism>
<reference evidence="1" key="1">
    <citation type="journal article" date="2004" name="Nature">
        <title>Genome duplication in the teleost fish Tetraodon nigroviridis reveals the early vertebrate proto-karyotype.</title>
        <authorList>
            <person name="Jaillon O."/>
            <person name="Aury J.-M."/>
            <person name="Brunet F."/>
            <person name="Petit J.-L."/>
            <person name="Stange-Thomann N."/>
            <person name="Mauceli E."/>
            <person name="Bouneau L."/>
            <person name="Fischer C."/>
            <person name="Ozouf-Costaz C."/>
            <person name="Bernot A."/>
            <person name="Nicaud S."/>
            <person name="Jaffe D."/>
            <person name="Fisher S."/>
            <person name="Lutfalla G."/>
            <person name="Dossat C."/>
            <person name="Segurens B."/>
            <person name="Dasilva C."/>
            <person name="Salanoubat M."/>
            <person name="Levy M."/>
            <person name="Boudet N."/>
            <person name="Castellano S."/>
            <person name="Anthouard V."/>
            <person name="Jubin C."/>
            <person name="Castelli V."/>
            <person name="Katinka M."/>
            <person name="Vacherie B."/>
            <person name="Biemont C."/>
            <person name="Skalli Z."/>
            <person name="Cattolico L."/>
            <person name="Poulain J."/>
            <person name="De Berardinis V."/>
            <person name="Cruaud C."/>
            <person name="Duprat S."/>
            <person name="Brottier P."/>
            <person name="Coutanceau J.-P."/>
            <person name="Gouzy J."/>
            <person name="Parra G."/>
            <person name="Lardier G."/>
            <person name="Chapple C."/>
            <person name="McKernan K.J."/>
            <person name="McEwan P."/>
            <person name="Bosak S."/>
            <person name="Kellis M."/>
            <person name="Volff J.-N."/>
            <person name="Guigo R."/>
            <person name="Zody M.C."/>
            <person name="Mesirov J."/>
            <person name="Lindblad-Toh K."/>
            <person name="Birren B."/>
            <person name="Nusbaum C."/>
            <person name="Kahn D."/>
            <person name="Robinson-Rechavi M."/>
            <person name="Laudet V."/>
            <person name="Schachter V."/>
            <person name="Quetier F."/>
            <person name="Saurin W."/>
            <person name="Scarpelli C."/>
            <person name="Wincker P."/>
            <person name="Lander E.S."/>
            <person name="Weissenbach J."/>
            <person name="Roest Crollius H."/>
        </authorList>
    </citation>
    <scope>NUCLEOTIDE SEQUENCE [LARGE SCALE GENOMIC DNA]</scope>
</reference>
<evidence type="ECO:0000313" key="1">
    <source>
        <dbReference type="EMBL" id="CAF95641.1"/>
    </source>
</evidence>
<comment type="caution">
    <text evidence="1">The sequence shown here is derived from an EMBL/GenBank/DDBJ whole genome shotgun (WGS) entry which is preliminary data.</text>
</comment>
<gene>
    <name evidence="1" type="ORF">GSTENG00012372001</name>
</gene>